<feature type="domain" description="AH" evidence="2">
    <location>
        <begin position="84"/>
        <end position="282"/>
    </location>
</feature>
<reference evidence="6" key="1">
    <citation type="submission" date="2016-04" db="UniProtKB">
        <authorList>
            <consortium name="WormBaseParasite"/>
        </authorList>
    </citation>
    <scope>IDENTIFICATION</scope>
</reference>
<evidence type="ECO:0000313" key="3">
    <source>
        <dbReference type="EMBL" id="VDN54976.1"/>
    </source>
</evidence>
<dbReference type="Proteomes" id="UP000038040">
    <property type="component" value="Unplaced"/>
</dbReference>
<dbReference type="GO" id="GO:0005543">
    <property type="term" value="F:phospholipid binding"/>
    <property type="evidence" value="ECO:0007669"/>
    <property type="project" value="TreeGrafter"/>
</dbReference>
<dbReference type="GO" id="GO:0032588">
    <property type="term" value="C:trans-Golgi network membrane"/>
    <property type="evidence" value="ECO:0007669"/>
    <property type="project" value="TreeGrafter"/>
</dbReference>
<dbReference type="STRING" id="318479.A0A158Q2Q0"/>
<keyword evidence="1" id="KW-0175">Coiled coil</keyword>
<dbReference type="EMBL" id="UYYG01001151">
    <property type="protein sequence ID" value="VDN54976.1"/>
    <property type="molecule type" value="Genomic_DNA"/>
</dbReference>
<evidence type="ECO:0000313" key="5">
    <source>
        <dbReference type="Proteomes" id="UP000274756"/>
    </source>
</evidence>
<dbReference type="InterPro" id="IPR027267">
    <property type="entry name" value="AH/BAR_dom_sf"/>
</dbReference>
<reference evidence="3 5" key="2">
    <citation type="submission" date="2018-11" db="EMBL/GenBank/DDBJ databases">
        <authorList>
            <consortium name="Pathogen Informatics"/>
        </authorList>
    </citation>
    <scope>NUCLEOTIDE SEQUENCE [LARGE SCALE GENOMIC DNA]</scope>
</reference>
<sequence length="302" mass="34695">MMPESSGIFVPEVERSANNSAFDGLSQIRSKTAALCNSSKKFLCFSADLSQMTAKIDSIKKWTVSTYKSTKQTICENLGKVERTIDKDMEEQIESLKELHRRYNQVLSMSEIFCTHFLHLNEAKKGLAESFYQLSLKETKLKKEFSSNSDSLRSLAQNGYLLEKALTFFLSSLRTLCHHSIEDTLTTVHNLDQARLEYDIYRNEEMTLRQQTNLSTTVLAAAEQKRIFHKQKYEKLKEDVKVKMSLLEENRQKVMRKQLMLLNNALLAYFSGNANGLQSVMQKFIIEDENVIANVAPSFLEQ</sequence>
<protein>
    <submittedName>
        <fullName evidence="6">AH domain-containing protein</fullName>
    </submittedName>
</protein>
<dbReference type="PANTHER" id="PTHR12141">
    <property type="entry name" value="ARFAPTIN-RELATED"/>
    <property type="match status" value="1"/>
</dbReference>
<evidence type="ECO:0000313" key="6">
    <source>
        <dbReference type="WBParaSite" id="DME_0000058901-mRNA-1"/>
    </source>
</evidence>
<dbReference type="PROSITE" id="PS50870">
    <property type="entry name" value="AH"/>
    <property type="match status" value="1"/>
</dbReference>
<dbReference type="GO" id="GO:0034315">
    <property type="term" value="P:regulation of Arp2/3 complex-mediated actin nucleation"/>
    <property type="evidence" value="ECO:0007669"/>
    <property type="project" value="TreeGrafter"/>
</dbReference>
<dbReference type="GO" id="GO:0019904">
    <property type="term" value="F:protein domain specific binding"/>
    <property type="evidence" value="ECO:0007669"/>
    <property type="project" value="InterPro"/>
</dbReference>
<organism evidence="4 6">
    <name type="scientific">Dracunculus medinensis</name>
    <name type="common">Guinea worm</name>
    <dbReference type="NCBI Taxonomy" id="318479"/>
    <lineage>
        <taxon>Eukaryota</taxon>
        <taxon>Metazoa</taxon>
        <taxon>Ecdysozoa</taxon>
        <taxon>Nematoda</taxon>
        <taxon>Chromadorea</taxon>
        <taxon>Rhabditida</taxon>
        <taxon>Spirurina</taxon>
        <taxon>Dracunculoidea</taxon>
        <taxon>Dracunculidae</taxon>
        <taxon>Dracunculus</taxon>
    </lineage>
</organism>
<dbReference type="InterPro" id="IPR030798">
    <property type="entry name" value="Arfaptin_fam"/>
</dbReference>
<dbReference type="Gene3D" id="1.20.1270.60">
    <property type="entry name" value="Arfaptin homology (AH) domain/BAR domain"/>
    <property type="match status" value="1"/>
</dbReference>
<dbReference type="OrthoDB" id="9994780at2759"/>
<keyword evidence="5" id="KW-1185">Reference proteome</keyword>
<dbReference type="AlphaFoldDB" id="A0A158Q2Q0"/>
<dbReference type="SUPFAM" id="SSF103657">
    <property type="entry name" value="BAR/IMD domain-like"/>
    <property type="match status" value="1"/>
</dbReference>
<evidence type="ECO:0000259" key="2">
    <source>
        <dbReference type="PROSITE" id="PS50870"/>
    </source>
</evidence>
<dbReference type="PANTHER" id="PTHR12141:SF5">
    <property type="entry name" value="ARFAPTIN"/>
    <property type="match status" value="1"/>
</dbReference>
<proteinExistence type="predicted"/>
<dbReference type="InterPro" id="IPR010504">
    <property type="entry name" value="AH_dom"/>
</dbReference>
<dbReference type="WBParaSite" id="DME_0000058901-mRNA-1">
    <property type="protein sequence ID" value="DME_0000058901-mRNA-1"/>
    <property type="gene ID" value="DME_0000058901"/>
</dbReference>
<feature type="coiled-coil region" evidence="1">
    <location>
        <begin position="191"/>
        <end position="257"/>
    </location>
</feature>
<evidence type="ECO:0000256" key="1">
    <source>
        <dbReference type="SAM" id="Coils"/>
    </source>
</evidence>
<dbReference type="GO" id="GO:0006886">
    <property type="term" value="P:intracellular protein transport"/>
    <property type="evidence" value="ECO:0007669"/>
    <property type="project" value="TreeGrafter"/>
</dbReference>
<name>A0A158Q2Q0_DRAME</name>
<dbReference type="SMART" id="SM01015">
    <property type="entry name" value="Arfaptin"/>
    <property type="match status" value="1"/>
</dbReference>
<accession>A0A158Q2Q0</accession>
<evidence type="ECO:0000313" key="4">
    <source>
        <dbReference type="Proteomes" id="UP000038040"/>
    </source>
</evidence>
<dbReference type="FunFam" id="1.20.1270.60:FF:000085">
    <property type="entry name" value="Predicted protein"/>
    <property type="match status" value="1"/>
</dbReference>
<dbReference type="Proteomes" id="UP000274756">
    <property type="component" value="Unassembled WGS sequence"/>
</dbReference>
<gene>
    <name evidence="3" type="ORF">DME_LOCUS4949</name>
</gene>
<dbReference type="Pfam" id="PF06456">
    <property type="entry name" value="Arfaptin"/>
    <property type="match status" value="1"/>
</dbReference>